<accession>A0A2V4XCA0</accession>
<evidence type="ECO:0000256" key="8">
    <source>
        <dbReference type="SAM" id="SignalP"/>
    </source>
</evidence>
<dbReference type="Proteomes" id="UP000248054">
    <property type="component" value="Unassembled WGS sequence"/>
</dbReference>
<feature type="chain" id="PRO_5015963323" evidence="8">
    <location>
        <begin position="21"/>
        <end position="574"/>
    </location>
</feature>
<comment type="caution">
    <text evidence="9">The sequence shown here is derived from an EMBL/GenBank/DDBJ whole genome shotgun (WGS) entry which is preliminary data.</text>
</comment>
<dbReference type="PANTHER" id="PTHR30069">
    <property type="entry name" value="TONB-DEPENDENT OUTER MEMBRANE RECEPTOR"/>
    <property type="match status" value="1"/>
</dbReference>
<evidence type="ECO:0000256" key="6">
    <source>
        <dbReference type="ARBA" id="ARBA00023136"/>
    </source>
</evidence>
<dbReference type="GO" id="GO:0044718">
    <property type="term" value="P:siderophore transmembrane transport"/>
    <property type="evidence" value="ECO:0007669"/>
    <property type="project" value="TreeGrafter"/>
</dbReference>
<keyword evidence="7" id="KW-0998">Cell outer membrane</keyword>
<dbReference type="InterPro" id="IPR039426">
    <property type="entry name" value="TonB-dep_rcpt-like"/>
</dbReference>
<dbReference type="OrthoDB" id="1264254at2"/>
<keyword evidence="5 8" id="KW-0732">Signal</keyword>
<gene>
    <name evidence="9" type="ORF">DFQ11_10781</name>
</gene>
<evidence type="ECO:0000313" key="9">
    <source>
        <dbReference type="EMBL" id="PYE80111.1"/>
    </source>
</evidence>
<feature type="signal peptide" evidence="8">
    <location>
        <begin position="1"/>
        <end position="20"/>
    </location>
</feature>
<keyword evidence="6" id="KW-0472">Membrane</keyword>
<dbReference type="EMBL" id="QJTD01000007">
    <property type="protein sequence ID" value="PYE80111.1"/>
    <property type="molecule type" value="Genomic_DNA"/>
</dbReference>
<dbReference type="Gene3D" id="2.40.170.20">
    <property type="entry name" value="TonB-dependent receptor, beta-barrel domain"/>
    <property type="match status" value="1"/>
</dbReference>
<evidence type="ECO:0000313" key="10">
    <source>
        <dbReference type="Proteomes" id="UP000248054"/>
    </source>
</evidence>
<comment type="subcellular location">
    <subcellularLocation>
        <location evidence="1">Cell outer membrane</location>
        <topology evidence="1">Multi-pass membrane protein</topology>
    </subcellularLocation>
</comment>
<organism evidence="9 10">
    <name type="scientific">Winogradskyella epiphytica</name>
    <dbReference type="NCBI Taxonomy" id="262005"/>
    <lineage>
        <taxon>Bacteria</taxon>
        <taxon>Pseudomonadati</taxon>
        <taxon>Bacteroidota</taxon>
        <taxon>Flavobacteriia</taxon>
        <taxon>Flavobacteriales</taxon>
        <taxon>Flavobacteriaceae</taxon>
        <taxon>Winogradskyella</taxon>
    </lineage>
</organism>
<evidence type="ECO:0000256" key="3">
    <source>
        <dbReference type="ARBA" id="ARBA00022452"/>
    </source>
</evidence>
<sequence>MKIKYIVLSMFTLGMAFSYAQERTKDTLADQTVNVIKPYTPTISDAFKIKDNPQLSDSNAVKKKEIKYNIFSIPVASTFTPAKGKAATVDKAKAVKLYDNYASLGVGTYTSILGEVYLNHELSRDENIGGYFSHHSSQGGIDDLLLDDNFSKTKLNAHFTQNLRDFSWKVDGGADLQTYNWYGLPQEFFGQAEADVIDPKHSYTSFNLGGNIRFDDAIVKDASLRFRNFSDDRGSAENRLAANSNFQVTIQDADIEAEVFIDYLGGSFDTDYNNNQAIDYGNIMFGVAPSYQLNQDDLSINLGIRLTYLNDTEFSKSKFYIHPNIDASYRLVDEILIAYAGLTGEVIQNNYYDFTKINSFVSPTLFVTPTDQQFKGFVGLKGKLTNTISYNLNGNYMSEANKAMYKSNEALATTTEDYQYGNSFGVVYDDVTTFSVAGELNVDFNRNFTLGIKGEYFAYDTDHESQAWNLPELEASVFVDYQISEQWFAGASAYFVGERKDERVVHDLFAPSNISTVTLDSYFDVNAHVGYKINDQLSVFAKANNIASQNYDRWINFPVQGIQVLAGATYQFDF</sequence>
<name>A0A2V4XCA0_9FLAO</name>
<dbReference type="InterPro" id="IPR036942">
    <property type="entry name" value="Beta-barrel_TonB_sf"/>
</dbReference>
<evidence type="ECO:0000256" key="2">
    <source>
        <dbReference type="ARBA" id="ARBA00022448"/>
    </source>
</evidence>
<dbReference type="GO" id="GO:0015344">
    <property type="term" value="F:siderophore uptake transmembrane transporter activity"/>
    <property type="evidence" value="ECO:0007669"/>
    <property type="project" value="TreeGrafter"/>
</dbReference>
<keyword evidence="10" id="KW-1185">Reference proteome</keyword>
<evidence type="ECO:0000256" key="7">
    <source>
        <dbReference type="ARBA" id="ARBA00023237"/>
    </source>
</evidence>
<dbReference type="RefSeq" id="WP_110476304.1">
    <property type="nucleotide sequence ID" value="NZ_BMWQ01000007.1"/>
</dbReference>
<protein>
    <submittedName>
        <fullName evidence="9">Uncharacterized protein</fullName>
    </submittedName>
</protein>
<dbReference type="AlphaFoldDB" id="A0A2V4XCA0"/>
<proteinExistence type="predicted"/>
<evidence type="ECO:0000256" key="4">
    <source>
        <dbReference type="ARBA" id="ARBA00022692"/>
    </source>
</evidence>
<keyword evidence="3" id="KW-1134">Transmembrane beta strand</keyword>
<keyword evidence="2" id="KW-0813">Transport</keyword>
<keyword evidence="4" id="KW-0812">Transmembrane</keyword>
<evidence type="ECO:0000256" key="1">
    <source>
        <dbReference type="ARBA" id="ARBA00004571"/>
    </source>
</evidence>
<dbReference type="SUPFAM" id="SSF56935">
    <property type="entry name" value="Porins"/>
    <property type="match status" value="1"/>
</dbReference>
<dbReference type="PANTHER" id="PTHR30069:SF29">
    <property type="entry name" value="HEMOGLOBIN AND HEMOGLOBIN-HAPTOGLOBIN-BINDING PROTEIN 1-RELATED"/>
    <property type="match status" value="1"/>
</dbReference>
<evidence type="ECO:0000256" key="5">
    <source>
        <dbReference type="ARBA" id="ARBA00022729"/>
    </source>
</evidence>
<dbReference type="GO" id="GO:0009279">
    <property type="term" value="C:cell outer membrane"/>
    <property type="evidence" value="ECO:0007669"/>
    <property type="project" value="UniProtKB-SubCell"/>
</dbReference>
<reference evidence="9 10" key="1">
    <citation type="submission" date="2018-06" db="EMBL/GenBank/DDBJ databases">
        <title>Genomic Encyclopedia of Type Strains, Phase III (KMG-III): the genomes of soil and plant-associated and newly described type strains.</title>
        <authorList>
            <person name="Whitman W."/>
        </authorList>
    </citation>
    <scope>NUCLEOTIDE SEQUENCE [LARGE SCALE GENOMIC DNA]</scope>
    <source>
        <strain evidence="9 10">CECT 7945</strain>
    </source>
</reference>